<dbReference type="InterPro" id="IPR011009">
    <property type="entry name" value="Kinase-like_dom_sf"/>
</dbReference>
<feature type="compositionally biased region" description="Low complexity" evidence="9">
    <location>
        <begin position="49"/>
        <end position="58"/>
    </location>
</feature>
<feature type="compositionally biased region" description="Basic and acidic residues" evidence="9">
    <location>
        <begin position="1"/>
        <end position="15"/>
    </location>
</feature>
<feature type="region of interest" description="Disordered" evidence="9">
    <location>
        <begin position="595"/>
        <end position="636"/>
    </location>
</feature>
<organism evidence="13">
    <name type="scientific">Tetraselmis sp. GSL018</name>
    <dbReference type="NCBI Taxonomy" id="582737"/>
    <lineage>
        <taxon>Eukaryota</taxon>
        <taxon>Viridiplantae</taxon>
        <taxon>Chlorophyta</taxon>
        <taxon>core chlorophytes</taxon>
        <taxon>Chlorodendrophyceae</taxon>
        <taxon>Chlorodendrales</taxon>
        <taxon>Chlorodendraceae</taxon>
        <taxon>Tetraselmis</taxon>
    </lineage>
</organism>
<feature type="compositionally biased region" description="Low complexity" evidence="9">
    <location>
        <begin position="23"/>
        <end position="34"/>
    </location>
</feature>
<feature type="region of interest" description="Disordered" evidence="9">
    <location>
        <begin position="339"/>
        <end position="378"/>
    </location>
</feature>
<dbReference type="EMBL" id="GBEZ01002984">
    <property type="protein sequence ID" value="JAC82116.1"/>
    <property type="molecule type" value="Transcribed_RNA"/>
</dbReference>
<evidence type="ECO:0000256" key="3">
    <source>
        <dbReference type="ARBA" id="ARBA00022741"/>
    </source>
</evidence>
<dbReference type="PROSITE" id="PS00108">
    <property type="entry name" value="PROTEIN_KINASE_ST"/>
    <property type="match status" value="1"/>
</dbReference>
<evidence type="ECO:0000256" key="7">
    <source>
        <dbReference type="PIRSR" id="PIRSR630616-2"/>
    </source>
</evidence>
<dbReference type="SUPFAM" id="SSF56112">
    <property type="entry name" value="Protein kinase-like (PK-like)"/>
    <property type="match status" value="1"/>
</dbReference>
<feature type="region of interest" description="Disordered" evidence="9">
    <location>
        <begin position="1"/>
        <end position="58"/>
    </location>
</feature>
<evidence type="ECO:0000256" key="5">
    <source>
        <dbReference type="ARBA" id="ARBA00022840"/>
    </source>
</evidence>
<proteinExistence type="predicted"/>
<dbReference type="PANTHER" id="PTHR24350">
    <property type="entry name" value="SERINE/THREONINE-PROTEIN KINASE IAL-RELATED"/>
    <property type="match status" value="1"/>
</dbReference>
<evidence type="ECO:0000256" key="2">
    <source>
        <dbReference type="ARBA" id="ARBA00022679"/>
    </source>
</evidence>
<keyword evidence="3 7" id="KW-0547">Nucleotide-binding</keyword>
<evidence type="ECO:0000313" key="11">
    <source>
        <dbReference type="EMBL" id="JAC59934.1"/>
    </source>
</evidence>
<evidence type="ECO:0000256" key="8">
    <source>
        <dbReference type="PIRSR" id="PIRSR630616-3"/>
    </source>
</evidence>
<dbReference type="AlphaFoldDB" id="A0A061SHE2"/>
<keyword evidence="5 7" id="KW-0067">ATP-binding</keyword>
<feature type="compositionally biased region" description="Polar residues" evidence="9">
    <location>
        <begin position="35"/>
        <end position="46"/>
    </location>
</feature>
<evidence type="ECO:0000313" key="12">
    <source>
        <dbReference type="EMBL" id="JAC60548.1"/>
    </source>
</evidence>
<accession>A0A061SHE2</accession>
<dbReference type="GO" id="GO:0005524">
    <property type="term" value="F:ATP binding"/>
    <property type="evidence" value="ECO:0007669"/>
    <property type="project" value="UniProtKB-KW"/>
</dbReference>
<evidence type="ECO:0000256" key="4">
    <source>
        <dbReference type="ARBA" id="ARBA00022777"/>
    </source>
</evidence>
<sequence length="636" mass="70644">MLPSDDLRDQSEGHRQGQGVPTSSGRSLRNLRGSANKQCQSFSTGSPLRARGAARTGTACPPEMRREWWCMEDYDLLKKLYEGATSKVYMATCKQSGITVALKCYKKSALHAINHAQVSREIAIHSSISHPHIIDFYGSFEDNDVYYLVQEYAPGGDLFDEMRRRSRLIPEKEAVTLVVAPMLKVLQFLHGQGIIHRDIKPENILFSKDMKLKLTDFGLSINQNDERPVTRAGTLQYMAPEVLKNPSKSTVNENKDRDDLVYDHKVDTWALAVVTYELLMGFPTFGKDGDATVSKILAAKPCFFPNIRKISPSAEDFIRASLNRTAAKRSSAEALLEHPWITENKGKDPRPSRHAEGVPLPWSPSAGMPPLNGHADVHPHDRLSMMQRRKSCMTQGEMTREHIRRSIEEQGPIPMSPGGSQADAASGLSMRARASRNTSFCQRPSIALEGQNMRSFNSRPNQTPEAPQSVRIHDHFAMSSPRHGRRVNFAEEGGLASPSDQETKRSQNPRDWDLREPPKTPTGPKPTPRPLQRRSTDTKPHLFQLRSVNFSPGDLAVPKSPERARATDKSSPSMPIRALPSQMIQADAARNSLDLSALSLSPSEGSHGRNHEPSRLGSGCVPSSSNPAAPRLRSRR</sequence>
<feature type="binding site" evidence="7">
    <location>
        <begin position="202"/>
        <end position="203"/>
    </location>
    <ligand>
        <name>ATP</name>
        <dbReference type="ChEBI" id="CHEBI:30616"/>
    </ligand>
</feature>
<feature type="region of interest" description="Disordered" evidence="9">
    <location>
        <begin position="409"/>
        <end position="467"/>
    </location>
</feature>
<dbReference type="PROSITE" id="PS50011">
    <property type="entry name" value="PROTEIN_KINASE_DOM"/>
    <property type="match status" value="1"/>
</dbReference>
<feature type="domain" description="Protein kinase" evidence="10">
    <location>
        <begin position="74"/>
        <end position="341"/>
    </location>
</feature>
<name>A0A061SHE2_9CHLO</name>
<reference evidence="13" key="1">
    <citation type="submission" date="2014-05" db="EMBL/GenBank/DDBJ databases">
        <title>The transcriptome of the halophilic microalga Tetraselmis sp. GSL018 isolated from the Great Salt Lake, Utah.</title>
        <authorList>
            <person name="Jinkerson R.E."/>
            <person name="D'Adamo S."/>
            <person name="Posewitz M.C."/>
        </authorList>
    </citation>
    <scope>NUCLEOTIDE SEQUENCE</scope>
    <source>
        <strain evidence="13">GSL018</strain>
    </source>
</reference>
<feature type="active site" description="Proton acceptor" evidence="6">
    <location>
        <position position="198"/>
    </location>
</feature>
<keyword evidence="4 13" id="KW-0418">Kinase</keyword>
<evidence type="ECO:0000313" key="13">
    <source>
        <dbReference type="EMBL" id="JAC82116.1"/>
    </source>
</evidence>
<dbReference type="EMBL" id="GBEZ01027370">
    <property type="protein sequence ID" value="JAC59934.1"/>
    <property type="molecule type" value="Transcribed_RNA"/>
</dbReference>
<dbReference type="FunFam" id="3.30.200.20:FF:000042">
    <property type="entry name" value="Aurora kinase A"/>
    <property type="match status" value="1"/>
</dbReference>
<feature type="compositionally biased region" description="Basic and acidic residues" evidence="9">
    <location>
        <begin position="344"/>
        <end position="356"/>
    </location>
</feature>
<feature type="compositionally biased region" description="Polar residues" evidence="9">
    <location>
        <begin position="452"/>
        <end position="466"/>
    </location>
</feature>
<evidence type="ECO:0000256" key="9">
    <source>
        <dbReference type="SAM" id="MobiDB-lite"/>
    </source>
</evidence>
<feature type="compositionally biased region" description="Pro residues" evidence="9">
    <location>
        <begin position="519"/>
        <end position="529"/>
    </location>
</feature>
<dbReference type="InterPro" id="IPR030616">
    <property type="entry name" value="Aur-like"/>
</dbReference>
<evidence type="ECO:0000259" key="10">
    <source>
        <dbReference type="PROSITE" id="PS50011"/>
    </source>
</evidence>
<keyword evidence="2" id="KW-0808">Transferase</keyword>
<evidence type="ECO:0000256" key="1">
    <source>
        <dbReference type="ARBA" id="ARBA00022527"/>
    </source>
</evidence>
<feature type="binding site" evidence="7">
    <location>
        <begin position="151"/>
        <end position="153"/>
    </location>
    <ligand>
        <name>ATP</name>
        <dbReference type="ChEBI" id="CHEBI:30616"/>
    </ligand>
</feature>
<dbReference type="Gene3D" id="1.10.510.10">
    <property type="entry name" value="Transferase(Phosphotransferase) domain 1"/>
    <property type="match status" value="1"/>
</dbReference>
<feature type="binding site" evidence="7">
    <location>
        <position position="103"/>
    </location>
    <ligand>
        <name>ATP</name>
        <dbReference type="ChEBI" id="CHEBI:30616"/>
    </ligand>
</feature>
<keyword evidence="1" id="KW-0723">Serine/threonine-protein kinase</keyword>
<feature type="binding site" evidence="7">
    <location>
        <position position="216"/>
    </location>
    <ligand>
        <name>ATP</name>
        <dbReference type="ChEBI" id="CHEBI:30616"/>
    </ligand>
</feature>
<dbReference type="InterPro" id="IPR000719">
    <property type="entry name" value="Prot_kinase_dom"/>
</dbReference>
<feature type="cross-link" description="Glycyl lysine isopeptide (Lys-Gly) (interchain with G-Cter in SUMO2)" evidence="8">
    <location>
        <position position="200"/>
    </location>
</feature>
<dbReference type="FunFam" id="1.10.510.10:FF:000813">
    <property type="entry name" value="Aurora-like kinase"/>
    <property type="match status" value="1"/>
</dbReference>
<dbReference type="EMBL" id="GBEZ01026683">
    <property type="protein sequence ID" value="JAC60548.1"/>
    <property type="molecule type" value="Transcribed_RNA"/>
</dbReference>
<feature type="region of interest" description="Disordered" evidence="9">
    <location>
        <begin position="492"/>
        <end position="576"/>
    </location>
</feature>
<dbReference type="Pfam" id="PF00069">
    <property type="entry name" value="Pkinase"/>
    <property type="match status" value="1"/>
</dbReference>
<dbReference type="SMART" id="SM00220">
    <property type="entry name" value="S_TKc"/>
    <property type="match status" value="1"/>
</dbReference>
<protein>
    <submittedName>
        <fullName evidence="13">Aurora kinase, other</fullName>
    </submittedName>
</protein>
<dbReference type="GO" id="GO:0004674">
    <property type="term" value="F:protein serine/threonine kinase activity"/>
    <property type="evidence" value="ECO:0007669"/>
    <property type="project" value="UniProtKB-KW"/>
</dbReference>
<evidence type="ECO:0000256" key="6">
    <source>
        <dbReference type="PIRSR" id="PIRSR630616-1"/>
    </source>
</evidence>
<gene>
    <name evidence="13" type="primary">AURKX</name>
    <name evidence="12" type="ORF">TSPGSL018_28695</name>
    <name evidence="11" type="ORF">TSPGSL018_30250</name>
    <name evidence="13" type="ORF">TSPGSL018_6432</name>
</gene>
<dbReference type="InterPro" id="IPR008271">
    <property type="entry name" value="Ser/Thr_kinase_AS"/>
</dbReference>
<feature type="compositionally biased region" description="Basic and acidic residues" evidence="9">
    <location>
        <begin position="501"/>
        <end position="518"/>
    </location>
</feature>